<evidence type="ECO:0000259" key="1">
    <source>
        <dbReference type="PROSITE" id="PS51704"/>
    </source>
</evidence>
<dbReference type="InterPro" id="IPR017946">
    <property type="entry name" value="PLC-like_Pdiesterase_TIM-brl"/>
</dbReference>
<organism evidence="2 3">
    <name type="scientific">Candidatus Woesebacteria bacterium GW2011_GWB1_38_8</name>
    <dbReference type="NCBI Taxonomy" id="1618570"/>
    <lineage>
        <taxon>Bacteria</taxon>
        <taxon>Candidatus Woeseibacteriota</taxon>
    </lineage>
</organism>
<dbReference type="Pfam" id="PF03009">
    <property type="entry name" value="GDPD"/>
    <property type="match status" value="1"/>
</dbReference>
<dbReference type="Proteomes" id="UP000034081">
    <property type="component" value="Unassembled WGS sequence"/>
</dbReference>
<dbReference type="GO" id="GO:0006629">
    <property type="term" value="P:lipid metabolic process"/>
    <property type="evidence" value="ECO:0007669"/>
    <property type="project" value="InterPro"/>
</dbReference>
<dbReference type="PANTHER" id="PTHR46211">
    <property type="entry name" value="GLYCEROPHOSPHORYL DIESTER PHOSPHODIESTERASE"/>
    <property type="match status" value="1"/>
</dbReference>
<reference evidence="2 3" key="1">
    <citation type="journal article" date="2015" name="Nature">
        <title>rRNA introns, odd ribosomes, and small enigmatic genomes across a large radiation of phyla.</title>
        <authorList>
            <person name="Brown C.T."/>
            <person name="Hug L.A."/>
            <person name="Thomas B.C."/>
            <person name="Sharon I."/>
            <person name="Castelle C.J."/>
            <person name="Singh A."/>
            <person name="Wilkins M.J."/>
            <person name="Williams K.H."/>
            <person name="Banfield J.F."/>
        </authorList>
    </citation>
    <scope>NUCLEOTIDE SEQUENCE [LARGE SCALE GENOMIC DNA]</scope>
</reference>
<name>A0A0G0L141_9BACT</name>
<evidence type="ECO:0000313" key="3">
    <source>
        <dbReference type="Proteomes" id="UP000034081"/>
    </source>
</evidence>
<dbReference type="PATRIC" id="fig|1618570.3.peg.1132"/>
<dbReference type="EMBL" id="LBVL01000014">
    <property type="protein sequence ID" value="KKQ84712.1"/>
    <property type="molecule type" value="Genomic_DNA"/>
</dbReference>
<protein>
    <submittedName>
        <fullName evidence="2">Glycerophosphoryl diester phosphodiesterase</fullName>
    </submittedName>
</protein>
<dbReference type="Gene3D" id="3.20.20.190">
    <property type="entry name" value="Phosphatidylinositol (PI) phosphodiesterase"/>
    <property type="match status" value="1"/>
</dbReference>
<dbReference type="AlphaFoldDB" id="A0A0G0L141"/>
<feature type="domain" description="GP-PDE" evidence="1">
    <location>
        <begin position="62"/>
        <end position="338"/>
    </location>
</feature>
<dbReference type="GO" id="GO:0008081">
    <property type="term" value="F:phosphoric diester hydrolase activity"/>
    <property type="evidence" value="ECO:0007669"/>
    <property type="project" value="InterPro"/>
</dbReference>
<gene>
    <name evidence="2" type="ORF">UT08_C0014G0004</name>
</gene>
<proteinExistence type="predicted"/>
<dbReference type="PROSITE" id="PS51704">
    <property type="entry name" value="GP_PDE"/>
    <property type="match status" value="1"/>
</dbReference>
<comment type="caution">
    <text evidence="2">The sequence shown here is derived from an EMBL/GenBank/DDBJ whole genome shotgun (WGS) entry which is preliminary data.</text>
</comment>
<evidence type="ECO:0000313" key="2">
    <source>
        <dbReference type="EMBL" id="KKQ84712.1"/>
    </source>
</evidence>
<sequence length="441" mass="48995">MDDQIEQTEAKPVTEGQKISNESIPLLKALARVTLAETNTFTPKEVDYFVNSKEFSDNAKRVQIIAHKSGGGEAPEGTILAMEKALENGAGWLDIDLRMTKGESESEAGTIIISHSPRAEDVAASNEVKGAIPDLTLEQIKKLDAGHNFTTDNKTFPHRGEVLDVPTLEEALIKFPNARFTMHLLGTNEGIEGELVRIIEKYNAFDRVFVAGFSEEPLIKVKELSGGRIKRGAGAKETIEFMDAVKRGEVPETVDFDYFVPGGEGSESKILLEKYGAKLMDWARREKLPDIDYIVACKKLGIPIYVWTVNDKEEMMRWIALGVDGIYTDYPSRLNGVKTEYGSRDFIHFSRDGIYISNAYPMRVIAEVAARRLAGKKGNLTQEDIVAEIRKMEFFLNKGGEKSASIGRQMNDLVYESLEKGAPPLDPKLEEVISSAVLELK</sequence>
<dbReference type="PANTHER" id="PTHR46211:SF14">
    <property type="entry name" value="GLYCEROPHOSPHODIESTER PHOSPHODIESTERASE"/>
    <property type="match status" value="1"/>
</dbReference>
<dbReference type="STRING" id="1618570.UT08_C0014G0004"/>
<dbReference type="InterPro" id="IPR030395">
    <property type="entry name" value="GP_PDE_dom"/>
</dbReference>
<dbReference type="SUPFAM" id="SSF51695">
    <property type="entry name" value="PLC-like phosphodiesterases"/>
    <property type="match status" value="1"/>
</dbReference>
<accession>A0A0G0L141</accession>